<protein>
    <submittedName>
        <fullName evidence="3">Uncharacterized protein</fullName>
    </submittedName>
</protein>
<evidence type="ECO:0000256" key="1">
    <source>
        <dbReference type="SAM" id="MobiDB-lite"/>
    </source>
</evidence>
<organism evidence="3 4">
    <name type="scientific">Portunus trituberculatus</name>
    <name type="common">Swimming crab</name>
    <name type="synonym">Neptunus trituberculatus</name>
    <dbReference type="NCBI Taxonomy" id="210409"/>
    <lineage>
        <taxon>Eukaryota</taxon>
        <taxon>Metazoa</taxon>
        <taxon>Ecdysozoa</taxon>
        <taxon>Arthropoda</taxon>
        <taxon>Crustacea</taxon>
        <taxon>Multicrustacea</taxon>
        <taxon>Malacostraca</taxon>
        <taxon>Eumalacostraca</taxon>
        <taxon>Eucarida</taxon>
        <taxon>Decapoda</taxon>
        <taxon>Pleocyemata</taxon>
        <taxon>Brachyura</taxon>
        <taxon>Eubrachyura</taxon>
        <taxon>Portunoidea</taxon>
        <taxon>Portunidae</taxon>
        <taxon>Portuninae</taxon>
        <taxon>Portunus</taxon>
    </lineage>
</organism>
<sequence length="189" mass="20200">MTPAREPAPSAHSRPTSIPVCTAGETVRGTPSSPETPTLSPAAVVVVVGAAAVVVAVVVVVVVFERNDRKDQSLGKENDGVFDGLEDTVDVIDDILAAAAVVLVVGGKHVSLQHATLFNEELQLTKSTRQTDRQIVSHNTWKWKVLVSTVMVKVESSSSSMPTTAPFRRTQPRRAPRIIFSFDCGNEGT</sequence>
<keyword evidence="2" id="KW-0472">Membrane</keyword>
<evidence type="ECO:0000313" key="3">
    <source>
        <dbReference type="EMBL" id="MPC48847.1"/>
    </source>
</evidence>
<dbReference type="Proteomes" id="UP000324222">
    <property type="component" value="Unassembled WGS sequence"/>
</dbReference>
<evidence type="ECO:0000256" key="2">
    <source>
        <dbReference type="SAM" id="Phobius"/>
    </source>
</evidence>
<dbReference type="EMBL" id="VSRR010008511">
    <property type="protein sequence ID" value="MPC48847.1"/>
    <property type="molecule type" value="Genomic_DNA"/>
</dbReference>
<keyword evidence="2" id="KW-1133">Transmembrane helix</keyword>
<accession>A0A5B7FTY1</accession>
<proteinExistence type="predicted"/>
<feature type="transmembrane region" description="Helical" evidence="2">
    <location>
        <begin position="42"/>
        <end position="64"/>
    </location>
</feature>
<keyword evidence="2" id="KW-0812">Transmembrane</keyword>
<keyword evidence="4" id="KW-1185">Reference proteome</keyword>
<feature type="region of interest" description="Disordered" evidence="1">
    <location>
        <begin position="1"/>
        <end position="38"/>
    </location>
</feature>
<gene>
    <name evidence="3" type="ORF">E2C01_042632</name>
</gene>
<comment type="caution">
    <text evidence="3">The sequence shown here is derived from an EMBL/GenBank/DDBJ whole genome shotgun (WGS) entry which is preliminary data.</text>
</comment>
<reference evidence="3 4" key="1">
    <citation type="submission" date="2019-05" db="EMBL/GenBank/DDBJ databases">
        <title>Another draft genome of Portunus trituberculatus and its Hox gene families provides insights of decapod evolution.</title>
        <authorList>
            <person name="Jeong J.-H."/>
            <person name="Song I."/>
            <person name="Kim S."/>
            <person name="Choi T."/>
            <person name="Kim D."/>
            <person name="Ryu S."/>
            <person name="Kim W."/>
        </authorList>
    </citation>
    <scope>NUCLEOTIDE SEQUENCE [LARGE SCALE GENOMIC DNA]</scope>
    <source>
        <tissue evidence="3">Muscle</tissue>
    </source>
</reference>
<name>A0A5B7FTY1_PORTR</name>
<dbReference type="AlphaFoldDB" id="A0A5B7FTY1"/>
<evidence type="ECO:0000313" key="4">
    <source>
        <dbReference type="Proteomes" id="UP000324222"/>
    </source>
</evidence>